<feature type="region of interest" description="Disordered" evidence="1">
    <location>
        <begin position="45"/>
        <end position="85"/>
    </location>
</feature>
<dbReference type="EMBL" id="CP109071">
    <property type="protein sequence ID" value="WSA32933.1"/>
    <property type="molecule type" value="Genomic_DNA"/>
</dbReference>
<protein>
    <submittedName>
        <fullName evidence="3">Uncharacterized protein</fullName>
    </submittedName>
</protein>
<feature type="compositionally biased region" description="Basic residues" evidence="1">
    <location>
        <begin position="45"/>
        <end position="59"/>
    </location>
</feature>
<proteinExistence type="predicted"/>
<organism evidence="3 4">
    <name type="scientific">Micromonospora peucetia</name>
    <dbReference type="NCBI Taxonomy" id="47871"/>
    <lineage>
        <taxon>Bacteria</taxon>
        <taxon>Bacillati</taxon>
        <taxon>Actinomycetota</taxon>
        <taxon>Actinomycetes</taxon>
        <taxon>Micromonosporales</taxon>
        <taxon>Micromonosporaceae</taxon>
        <taxon>Micromonospora</taxon>
    </lineage>
</organism>
<keyword evidence="2" id="KW-0472">Membrane</keyword>
<accession>A0ABZ1EDL2</accession>
<keyword evidence="2" id="KW-0812">Transmembrane</keyword>
<keyword evidence="2" id="KW-1133">Transmembrane helix</keyword>
<evidence type="ECO:0000313" key="4">
    <source>
        <dbReference type="Proteomes" id="UP001334804"/>
    </source>
</evidence>
<dbReference type="Proteomes" id="UP001334804">
    <property type="component" value="Chromosome"/>
</dbReference>
<keyword evidence="4" id="KW-1185">Reference proteome</keyword>
<evidence type="ECO:0000256" key="1">
    <source>
        <dbReference type="SAM" id="MobiDB-lite"/>
    </source>
</evidence>
<name>A0ABZ1EDL2_9ACTN</name>
<sequence length="85" mass="8864">MDAMGWVLTGTAVVIVATALVVLPLLRRRASPAGRDAAMTAARKAIRQSRRHGRRRGRGNIRGEGYGGDPSTMGTASTSDSGGMP</sequence>
<feature type="compositionally biased region" description="Polar residues" evidence="1">
    <location>
        <begin position="72"/>
        <end position="85"/>
    </location>
</feature>
<dbReference type="RefSeq" id="WP_266316144.1">
    <property type="nucleotide sequence ID" value="NZ_CP109071.1"/>
</dbReference>
<evidence type="ECO:0000256" key="2">
    <source>
        <dbReference type="SAM" id="Phobius"/>
    </source>
</evidence>
<gene>
    <name evidence="3" type="ORF">OIE14_02310</name>
</gene>
<reference evidence="3 4" key="1">
    <citation type="submission" date="2022-10" db="EMBL/GenBank/DDBJ databases">
        <title>The complete genomes of actinobacterial strains from the NBC collection.</title>
        <authorList>
            <person name="Joergensen T.S."/>
            <person name="Alvarez Arevalo M."/>
            <person name="Sterndorff E.B."/>
            <person name="Faurdal D."/>
            <person name="Vuksanovic O."/>
            <person name="Mourched A.-S."/>
            <person name="Charusanti P."/>
            <person name="Shaw S."/>
            <person name="Blin K."/>
            <person name="Weber T."/>
        </authorList>
    </citation>
    <scope>NUCLEOTIDE SEQUENCE [LARGE SCALE GENOMIC DNA]</scope>
    <source>
        <strain evidence="3 4">NBC 01809</strain>
    </source>
</reference>
<evidence type="ECO:0000313" key="3">
    <source>
        <dbReference type="EMBL" id="WSA32933.1"/>
    </source>
</evidence>
<feature type="transmembrane region" description="Helical" evidence="2">
    <location>
        <begin position="6"/>
        <end position="26"/>
    </location>
</feature>